<name>A0A085M6I6_9BILA</name>
<reference evidence="1 3" key="1">
    <citation type="journal article" date="2014" name="Nat. Genet.">
        <title>Genome and transcriptome of the porcine whipworm Trichuris suis.</title>
        <authorList>
            <person name="Jex A.R."/>
            <person name="Nejsum P."/>
            <person name="Schwarz E.M."/>
            <person name="Hu L."/>
            <person name="Young N.D."/>
            <person name="Hall R.S."/>
            <person name="Korhonen P.K."/>
            <person name="Liao S."/>
            <person name="Thamsborg S."/>
            <person name="Xia J."/>
            <person name="Xu P."/>
            <person name="Wang S."/>
            <person name="Scheerlinck J.P."/>
            <person name="Hofmann A."/>
            <person name="Sternberg P.W."/>
            <person name="Wang J."/>
            <person name="Gasser R.B."/>
        </authorList>
    </citation>
    <scope>NUCLEOTIDE SEQUENCE [LARGE SCALE GENOMIC DNA]</scope>
    <source>
        <strain evidence="2">DCEP-RM93F</strain>
        <strain evidence="1">DCEP-RM93M</strain>
    </source>
</reference>
<evidence type="ECO:0000313" key="3">
    <source>
        <dbReference type="Proteomes" id="UP000030764"/>
    </source>
</evidence>
<accession>A0A085M6I6</accession>
<dbReference type="EMBL" id="KL363223">
    <property type="protein sequence ID" value="KFD52832.1"/>
    <property type="molecule type" value="Genomic_DNA"/>
</dbReference>
<dbReference type="EMBL" id="KL367547">
    <property type="protein sequence ID" value="KFD64925.1"/>
    <property type="molecule type" value="Genomic_DNA"/>
</dbReference>
<dbReference type="Proteomes" id="UP000030758">
    <property type="component" value="Unassembled WGS sequence"/>
</dbReference>
<protein>
    <submittedName>
        <fullName evidence="1">Uncharacterized protein</fullName>
    </submittedName>
</protein>
<proteinExistence type="predicted"/>
<evidence type="ECO:0000313" key="2">
    <source>
        <dbReference type="EMBL" id="KFD64925.1"/>
    </source>
</evidence>
<dbReference type="Proteomes" id="UP000030764">
    <property type="component" value="Unassembled WGS sequence"/>
</dbReference>
<dbReference type="AlphaFoldDB" id="A0A085M6I6"/>
<sequence>MEKHKAQYSRKTGSIFHSRLKFKPSSPSDLSLLRNQALLAPMTSAMVLNSVAPVSSRAVSDSNTAEASRLKQRFQIAYSFVVTPADMSVVMRAVLGNMDQRFMSATYFSTTNWLFTLVITRVTESQLAAQGQHRATTAWLVASVRKEQNTHFETNVWCYRTRRKSEPMFTDLARFVRL</sequence>
<keyword evidence="3" id="KW-1185">Reference proteome</keyword>
<evidence type="ECO:0000313" key="1">
    <source>
        <dbReference type="EMBL" id="KFD52832.1"/>
    </source>
</evidence>
<organism evidence="1 3">
    <name type="scientific">Trichuris suis</name>
    <name type="common">pig whipworm</name>
    <dbReference type="NCBI Taxonomy" id="68888"/>
    <lineage>
        <taxon>Eukaryota</taxon>
        <taxon>Metazoa</taxon>
        <taxon>Ecdysozoa</taxon>
        <taxon>Nematoda</taxon>
        <taxon>Enoplea</taxon>
        <taxon>Dorylaimia</taxon>
        <taxon>Trichinellida</taxon>
        <taxon>Trichuridae</taxon>
        <taxon>Trichuris</taxon>
    </lineage>
</organism>
<gene>
    <name evidence="1" type="ORF">M513_06323</name>
    <name evidence="2" type="ORF">M514_06323</name>
</gene>